<feature type="coiled-coil region" evidence="1">
    <location>
        <begin position="126"/>
        <end position="160"/>
    </location>
</feature>
<evidence type="ECO:0000256" key="1">
    <source>
        <dbReference type="SAM" id="Coils"/>
    </source>
</evidence>
<keyword evidence="4" id="KW-1185">Reference proteome</keyword>
<evidence type="ECO:0000313" key="4">
    <source>
        <dbReference type="Proteomes" id="UP000279259"/>
    </source>
</evidence>
<proteinExistence type="predicted"/>
<gene>
    <name evidence="3" type="ORF">EHS25_006830</name>
</gene>
<dbReference type="Proteomes" id="UP000279259">
    <property type="component" value="Unassembled WGS sequence"/>
</dbReference>
<sequence>MSKLPPVPPDLSDASSSPPNVIYRVLISDAPMRVRLPSGTASFRPFDALACCHLCKLLSLTWTSKRLCHLCRLRLKDYRSRLNRTLTIHLNNGKVPETICVKLNGIAPFPFPAPKDASEASLQELITDCSSDVDRAKKEIQRLQAQRTRDEQNLESARSLMRYVLTRRGPKVPPRPMSPDVDEIKVYTGSPVNWLAGLRVDLEALRTQIDGYSPLKTRRDKREFRRGMRVKRVSTDQGEWGMRMGPRENAPAAQVHRHM</sequence>
<keyword evidence="1" id="KW-0175">Coiled coil</keyword>
<evidence type="ECO:0000256" key="2">
    <source>
        <dbReference type="SAM" id="MobiDB-lite"/>
    </source>
</evidence>
<dbReference type="OrthoDB" id="10319667at2759"/>
<comment type="caution">
    <text evidence="3">The sequence shown here is derived from an EMBL/GenBank/DDBJ whole genome shotgun (WGS) entry which is preliminary data.</text>
</comment>
<protein>
    <submittedName>
        <fullName evidence="3">Uncharacterized protein</fullName>
    </submittedName>
</protein>
<dbReference type="EMBL" id="RSCD01000030">
    <property type="protein sequence ID" value="RSH81473.1"/>
    <property type="molecule type" value="Genomic_DNA"/>
</dbReference>
<evidence type="ECO:0000313" key="3">
    <source>
        <dbReference type="EMBL" id="RSH81473.1"/>
    </source>
</evidence>
<reference evidence="3 4" key="1">
    <citation type="submission" date="2018-11" db="EMBL/GenBank/DDBJ databases">
        <title>Genome sequence of Saitozyma podzolica DSM 27192.</title>
        <authorList>
            <person name="Aliyu H."/>
            <person name="Gorte O."/>
            <person name="Ochsenreither K."/>
        </authorList>
    </citation>
    <scope>NUCLEOTIDE SEQUENCE [LARGE SCALE GENOMIC DNA]</scope>
    <source>
        <strain evidence="3 4">DSM 27192</strain>
    </source>
</reference>
<dbReference type="AlphaFoldDB" id="A0A427XRM7"/>
<feature type="region of interest" description="Disordered" evidence="2">
    <location>
        <begin position="239"/>
        <end position="259"/>
    </location>
</feature>
<organism evidence="3 4">
    <name type="scientific">Saitozyma podzolica</name>
    <dbReference type="NCBI Taxonomy" id="1890683"/>
    <lineage>
        <taxon>Eukaryota</taxon>
        <taxon>Fungi</taxon>
        <taxon>Dikarya</taxon>
        <taxon>Basidiomycota</taxon>
        <taxon>Agaricomycotina</taxon>
        <taxon>Tremellomycetes</taxon>
        <taxon>Tremellales</taxon>
        <taxon>Trimorphomycetaceae</taxon>
        <taxon>Saitozyma</taxon>
    </lineage>
</organism>
<accession>A0A427XRM7</accession>
<name>A0A427XRM7_9TREE</name>